<gene>
    <name evidence="2" type="ORF">DM02DRAFT_667179</name>
</gene>
<feature type="region of interest" description="Disordered" evidence="1">
    <location>
        <begin position="72"/>
        <end position="330"/>
    </location>
</feature>
<feature type="compositionally biased region" description="Basic residues" evidence="1">
    <location>
        <begin position="378"/>
        <end position="395"/>
    </location>
</feature>
<evidence type="ECO:0000313" key="3">
    <source>
        <dbReference type="Proteomes" id="UP000244855"/>
    </source>
</evidence>
<feature type="region of interest" description="Disordered" evidence="1">
    <location>
        <begin position="358"/>
        <end position="598"/>
    </location>
</feature>
<keyword evidence="3" id="KW-1185">Reference proteome</keyword>
<feature type="compositionally biased region" description="Acidic residues" evidence="1">
    <location>
        <begin position="566"/>
        <end position="575"/>
    </location>
</feature>
<name>A0A2V1EBK3_9PLEO</name>
<accession>A0A2V1EBK3</accession>
<evidence type="ECO:0000256" key="1">
    <source>
        <dbReference type="SAM" id="MobiDB-lite"/>
    </source>
</evidence>
<feature type="compositionally biased region" description="Polar residues" evidence="1">
    <location>
        <begin position="448"/>
        <end position="461"/>
    </location>
</feature>
<feature type="compositionally biased region" description="Basic residues" evidence="1">
    <location>
        <begin position="160"/>
        <end position="171"/>
    </location>
</feature>
<protein>
    <submittedName>
        <fullName evidence="2">Uncharacterized protein</fullName>
    </submittedName>
</protein>
<feature type="compositionally biased region" description="Polar residues" evidence="1">
    <location>
        <begin position="88"/>
        <end position="116"/>
    </location>
</feature>
<reference evidence="2 3" key="1">
    <citation type="journal article" date="2018" name="Sci. Rep.">
        <title>Comparative genomics provides insights into the lifestyle and reveals functional heterogeneity of dark septate endophytic fungi.</title>
        <authorList>
            <person name="Knapp D.G."/>
            <person name="Nemeth J.B."/>
            <person name="Barry K."/>
            <person name="Hainaut M."/>
            <person name="Henrissat B."/>
            <person name="Johnson J."/>
            <person name="Kuo A."/>
            <person name="Lim J.H.P."/>
            <person name="Lipzen A."/>
            <person name="Nolan M."/>
            <person name="Ohm R.A."/>
            <person name="Tamas L."/>
            <person name="Grigoriev I.V."/>
            <person name="Spatafora J.W."/>
            <person name="Nagy L.G."/>
            <person name="Kovacs G.M."/>
        </authorList>
    </citation>
    <scope>NUCLEOTIDE SEQUENCE [LARGE SCALE GENOMIC DNA]</scope>
    <source>
        <strain evidence="2 3">DSE2036</strain>
    </source>
</reference>
<proteinExistence type="predicted"/>
<dbReference type="AlphaFoldDB" id="A0A2V1EBK3"/>
<feature type="compositionally biased region" description="Acidic residues" evidence="1">
    <location>
        <begin position="73"/>
        <end position="84"/>
    </location>
</feature>
<feature type="region of interest" description="Disordered" evidence="1">
    <location>
        <begin position="611"/>
        <end position="637"/>
    </location>
</feature>
<feature type="compositionally biased region" description="Polar residues" evidence="1">
    <location>
        <begin position="587"/>
        <end position="598"/>
    </location>
</feature>
<evidence type="ECO:0000313" key="2">
    <source>
        <dbReference type="EMBL" id="PVI07054.1"/>
    </source>
</evidence>
<sequence length="637" mass="69741">MAPVAQPPTLNGGNSLSNERFIAWLEKCGETEYDTYKNDCTTPAMSYEEWTKSDHVLGPYLMHVTMDILNETSSDEDEMSEVEAADVSRSQRVSTRPKNVTTNGYGMRQSAKSSKPTPRKNPDEAPGSAKRKRKSKKHSLSQEIVKSDESDVQEEAPANGRRKSGGRRKKQFLSEATIAPEDMDDDATSVDAGAVIPADSINSPAQEYGTPVVAMTTKSPQTKSAKKSKRKSLPQEILLQDSEDNSTTTRLATPNTTAASPNGPVSLSASRRGLRTRTAAQQNPYQHHAKLFEDQLSAEKSDESAAEPPPKKQTIKFVRSTRPIEDDKDETVVAEETDVLAEQSDDLLPNTGKAYYKGKGRAWRKTEEDEDEEFITKTKVKTPKQPKRVAGRRKSTQSVIHVQDEGEGEEAAQPSPEIVQNASPAVLSPSTKPPRKKPGPKPGSKRSQNSLGTIQKDQNGSLVLKAPPHSQGKTPKPKKEKVQESLVTTPGSSKKTGKQKSGPRKSQTLYLSEEFILNSSDTEMEEQPTEENGKELKIQRTPPKPAKPRGRPRKSDQSILSKDTVDSDDDADSVDPGENILPPVPPTSDNTDPILSSTAVVAEPLVEIETTKVDKELPPPVEIENQAPRLEDETMGN</sequence>
<feature type="compositionally biased region" description="Low complexity" evidence="1">
    <location>
        <begin position="247"/>
        <end position="259"/>
    </location>
</feature>
<feature type="compositionally biased region" description="Basic and acidic residues" evidence="1">
    <location>
        <begin position="290"/>
        <end position="303"/>
    </location>
</feature>
<dbReference type="OrthoDB" id="3795696at2759"/>
<organism evidence="2 3">
    <name type="scientific">Periconia macrospinosa</name>
    <dbReference type="NCBI Taxonomy" id="97972"/>
    <lineage>
        <taxon>Eukaryota</taxon>
        <taxon>Fungi</taxon>
        <taxon>Dikarya</taxon>
        <taxon>Ascomycota</taxon>
        <taxon>Pezizomycotina</taxon>
        <taxon>Dothideomycetes</taxon>
        <taxon>Pleosporomycetidae</taxon>
        <taxon>Pleosporales</taxon>
        <taxon>Massarineae</taxon>
        <taxon>Periconiaceae</taxon>
        <taxon>Periconia</taxon>
    </lineage>
</organism>
<dbReference type="Proteomes" id="UP000244855">
    <property type="component" value="Unassembled WGS sequence"/>
</dbReference>
<dbReference type="EMBL" id="KZ805306">
    <property type="protein sequence ID" value="PVI07054.1"/>
    <property type="molecule type" value="Genomic_DNA"/>
</dbReference>
<feature type="compositionally biased region" description="Basic residues" evidence="1">
    <location>
        <begin position="129"/>
        <end position="139"/>
    </location>
</feature>